<evidence type="ECO:0000256" key="11">
    <source>
        <dbReference type="ARBA" id="ARBA00023136"/>
    </source>
</evidence>
<evidence type="ECO:0000256" key="7">
    <source>
        <dbReference type="ARBA" id="ARBA00022860"/>
    </source>
</evidence>
<feature type="signal peptide" evidence="16">
    <location>
        <begin position="1"/>
        <end position="23"/>
    </location>
</feature>
<dbReference type="InterPro" id="IPR005821">
    <property type="entry name" value="Ion_trans_dom"/>
</dbReference>
<dbReference type="InterPro" id="IPR000595">
    <property type="entry name" value="cNMP-bd_dom"/>
</dbReference>
<keyword evidence="9" id="KW-0142">cGMP-binding</keyword>
<evidence type="ECO:0000256" key="13">
    <source>
        <dbReference type="ARBA" id="ARBA00023286"/>
    </source>
</evidence>
<dbReference type="GO" id="GO:0009620">
    <property type="term" value="P:response to fungus"/>
    <property type="evidence" value="ECO:0007669"/>
    <property type="project" value="EnsemblPlants"/>
</dbReference>
<evidence type="ECO:0000256" key="15">
    <source>
        <dbReference type="SAM" id="Phobius"/>
    </source>
</evidence>
<feature type="transmembrane region" description="Helical" evidence="15">
    <location>
        <begin position="62"/>
        <end position="84"/>
    </location>
</feature>
<dbReference type="CDD" id="cd00038">
    <property type="entry name" value="CAP_ED"/>
    <property type="match status" value="1"/>
</dbReference>
<dbReference type="OrthoDB" id="421226at2759"/>
<dbReference type="GO" id="GO:0005261">
    <property type="term" value="F:monoatomic cation channel activity"/>
    <property type="evidence" value="ECO:0007669"/>
    <property type="project" value="EnsemblPlants"/>
</dbReference>
<evidence type="ECO:0000256" key="12">
    <source>
        <dbReference type="ARBA" id="ARBA00023149"/>
    </source>
</evidence>
<evidence type="ECO:0000256" key="6">
    <source>
        <dbReference type="ARBA" id="ARBA00022692"/>
    </source>
</evidence>
<keyword evidence="4" id="KW-0140">cGMP</keyword>
<keyword evidence="12" id="KW-0114">cAMP</keyword>
<evidence type="ECO:0000256" key="8">
    <source>
        <dbReference type="ARBA" id="ARBA00022989"/>
    </source>
</evidence>
<dbReference type="GO" id="GO:0005516">
    <property type="term" value="F:calmodulin binding"/>
    <property type="evidence" value="ECO:0007669"/>
    <property type="project" value="UniProtKB-KW"/>
</dbReference>
<reference evidence="19" key="1">
    <citation type="journal article" date="2015" name="Nat. Plants">
        <title>Genome expansion of Arabis alpina linked with retrotransposition and reduced symmetric DNA methylation.</title>
        <authorList>
            <person name="Willing E.M."/>
            <person name="Rawat V."/>
            <person name="Mandakova T."/>
            <person name="Maumus F."/>
            <person name="James G.V."/>
            <person name="Nordstroem K.J."/>
            <person name="Becker C."/>
            <person name="Warthmann N."/>
            <person name="Chica C."/>
            <person name="Szarzynska B."/>
            <person name="Zytnicki M."/>
            <person name="Albani M.C."/>
            <person name="Kiefer C."/>
            <person name="Bergonzi S."/>
            <person name="Castaings L."/>
            <person name="Mateos J.L."/>
            <person name="Berns M.C."/>
            <person name="Bujdoso N."/>
            <person name="Piofczyk T."/>
            <person name="de Lorenzo L."/>
            <person name="Barrero-Sicilia C."/>
            <person name="Mateos I."/>
            <person name="Piednoel M."/>
            <person name="Hagmann J."/>
            <person name="Chen-Min-Tao R."/>
            <person name="Iglesias-Fernandez R."/>
            <person name="Schuster S.C."/>
            <person name="Alonso-Blanco C."/>
            <person name="Roudier F."/>
            <person name="Carbonero P."/>
            <person name="Paz-Ares J."/>
            <person name="Davis S.J."/>
            <person name="Pecinka A."/>
            <person name="Quesneville H."/>
            <person name="Colot V."/>
            <person name="Lysak M.A."/>
            <person name="Weigel D."/>
            <person name="Coupland G."/>
            <person name="Schneeberger K."/>
        </authorList>
    </citation>
    <scope>NUCLEOTIDE SEQUENCE [LARGE SCALE GENOMIC DNA]</scope>
    <source>
        <strain evidence="19">cv. Pajares</strain>
    </source>
</reference>
<evidence type="ECO:0000256" key="4">
    <source>
        <dbReference type="ARBA" id="ARBA00022535"/>
    </source>
</evidence>
<dbReference type="GO" id="GO:0005886">
    <property type="term" value="C:plasma membrane"/>
    <property type="evidence" value="ECO:0007669"/>
    <property type="project" value="EnsemblPlants"/>
</dbReference>
<feature type="transmembrane region" description="Helical" evidence="15">
    <location>
        <begin position="574"/>
        <end position="597"/>
    </location>
</feature>
<gene>
    <name evidence="18" type="ordered locus">AALP_Aa4g253500</name>
</gene>
<accession>A0A087H5L0</accession>
<evidence type="ECO:0000256" key="2">
    <source>
        <dbReference type="ARBA" id="ARBA00010486"/>
    </source>
</evidence>
<keyword evidence="13" id="KW-1071">Ligand-gated ion channel</keyword>
<keyword evidence="16" id="KW-0732">Signal</keyword>
<evidence type="ECO:0000259" key="17">
    <source>
        <dbReference type="PROSITE" id="PS50042"/>
    </source>
</evidence>
<sequence length="600" mass="69407">MSPVRSVRGWLNFFVRWVLRIFAVVRFKTRDPETSSSMQSENGNSVRERLNRLFKKMTTFESWMKTVLFVCVVALSIDPLFFFIPVTDSHRFCFTLDKKLGVTVCVLRTLNDTYYVIHIVYHLMTGPFANVRHTIVVWKRHPIFYFIVDIVSVLPIPQVVVLVLIQRKQQAGSLVTKEILKWVIFCQYIPRSIRIYPIFHELTRVSGRIFETKWIGAALNLFLYLLPSHVIGAVWYLMAIETKARCWGEACSKTPGCNLKNLYCVRGRGGLFLNTSSCPLTDPDLITDDTVFNFGMYIDALKSRVVESRDLPRKLFHCFWWGLRNLSALGQNLKTSNSIEEFFFAILICISGLLLFAVLIGNVQKYLQSTTIRVDEMEEKKRDTEKWMSHRELPEDLKKRIRRYEGYKWKETRGIEDEAILRSLPKDIRLETKHYLYKETLISAHSLFRKMAENWILDALCDRVKPVFYSASSSIMKEGAPVEEMLIVTKGQLKGSTSSGETLDLGEGAICGDHLLSWVLDPHSSSRLPTSDRTIRTVSNVEGFIFLPDDLKFVASHFNRFHSKKLKHMFMQGFLFFWSLMQLSILQELFSGIAIMGRSV</sequence>
<feature type="transmembrane region" description="Helical" evidence="15">
    <location>
        <begin position="342"/>
        <end position="363"/>
    </location>
</feature>
<feature type="domain" description="Cyclic nucleotide-binding" evidence="17">
    <location>
        <begin position="448"/>
        <end position="526"/>
    </location>
</feature>
<keyword evidence="19" id="KW-1185">Reference proteome</keyword>
<dbReference type="PANTHER" id="PTHR45651:SF33">
    <property type="entry name" value="CYCLIC NUCLEOTIDE-GATED ION CHANNEL 12-RELATED"/>
    <property type="match status" value="1"/>
</dbReference>
<dbReference type="Proteomes" id="UP000029120">
    <property type="component" value="Chromosome 4"/>
</dbReference>
<dbReference type="GO" id="GO:0030553">
    <property type="term" value="F:cGMP binding"/>
    <property type="evidence" value="ECO:0007669"/>
    <property type="project" value="UniProtKB-KW"/>
</dbReference>
<dbReference type="GO" id="GO:0030552">
    <property type="term" value="F:cAMP binding"/>
    <property type="evidence" value="ECO:0007669"/>
    <property type="project" value="UniProtKB-KW"/>
</dbReference>
<feature type="transmembrane region" description="Helical" evidence="15">
    <location>
        <begin position="214"/>
        <end position="238"/>
    </location>
</feature>
<keyword evidence="14" id="KW-0407">Ion channel</keyword>
<dbReference type="Gene3D" id="2.60.120.10">
    <property type="entry name" value="Jelly Rolls"/>
    <property type="match status" value="1"/>
</dbReference>
<evidence type="ECO:0000256" key="9">
    <source>
        <dbReference type="ARBA" id="ARBA00022992"/>
    </source>
</evidence>
<dbReference type="InterPro" id="IPR014710">
    <property type="entry name" value="RmlC-like_jellyroll"/>
</dbReference>
<evidence type="ECO:0000256" key="1">
    <source>
        <dbReference type="ARBA" id="ARBA00004141"/>
    </source>
</evidence>
<keyword evidence="3" id="KW-0813">Transport</keyword>
<evidence type="ECO:0000256" key="16">
    <source>
        <dbReference type="SAM" id="SignalP"/>
    </source>
</evidence>
<dbReference type="EMBL" id="CM002872">
    <property type="protein sequence ID" value="KFK37412.1"/>
    <property type="molecule type" value="Genomic_DNA"/>
</dbReference>
<feature type="transmembrane region" description="Helical" evidence="15">
    <location>
        <begin position="143"/>
        <end position="165"/>
    </location>
</feature>
<dbReference type="SUPFAM" id="SSF51206">
    <property type="entry name" value="cAMP-binding domain-like"/>
    <property type="match status" value="1"/>
</dbReference>
<dbReference type="Pfam" id="PF00520">
    <property type="entry name" value="Ion_trans"/>
    <property type="match status" value="1"/>
</dbReference>
<evidence type="ECO:0000256" key="3">
    <source>
        <dbReference type="ARBA" id="ARBA00022448"/>
    </source>
</evidence>
<keyword evidence="11 15" id="KW-0472">Membrane</keyword>
<dbReference type="Gramene" id="KFK37412">
    <property type="protein sequence ID" value="KFK37412"/>
    <property type="gene ID" value="AALP_AA4G253500"/>
</dbReference>
<protein>
    <recommendedName>
        <fullName evidence="17">Cyclic nucleotide-binding domain-containing protein</fullName>
    </recommendedName>
</protein>
<dbReference type="eggNOG" id="KOG0498">
    <property type="taxonomic scope" value="Eukaryota"/>
</dbReference>
<proteinExistence type="inferred from homology"/>
<dbReference type="InterPro" id="IPR018490">
    <property type="entry name" value="cNMP-bd_dom_sf"/>
</dbReference>
<dbReference type="PROSITE" id="PS50042">
    <property type="entry name" value="CNMP_BINDING_3"/>
    <property type="match status" value="1"/>
</dbReference>
<comment type="similarity">
    <text evidence="2">Belongs to the cyclic nucleotide-gated cation channel (TC 1.A.1.5) family.</text>
</comment>
<keyword evidence="6 15" id="KW-0812">Transmembrane</keyword>
<evidence type="ECO:0000256" key="5">
    <source>
        <dbReference type="ARBA" id="ARBA00022566"/>
    </source>
</evidence>
<comment type="subcellular location">
    <subcellularLocation>
        <location evidence="1">Membrane</location>
        <topology evidence="1">Multi-pass membrane protein</topology>
    </subcellularLocation>
</comment>
<dbReference type="GO" id="GO:0006952">
    <property type="term" value="P:defense response"/>
    <property type="evidence" value="ECO:0007669"/>
    <property type="project" value="EnsemblPlants"/>
</dbReference>
<name>A0A087H5L0_ARAAL</name>
<keyword evidence="10" id="KW-0406">Ion transport</keyword>
<dbReference type="AlphaFoldDB" id="A0A087H5L0"/>
<dbReference type="PANTHER" id="PTHR45651">
    <property type="entry name" value="CYCLIC NUCLEOTIDE-GATED ION CHANNEL 15-RELATED-RELATED"/>
    <property type="match status" value="1"/>
</dbReference>
<dbReference type="Gene3D" id="1.10.287.630">
    <property type="entry name" value="Helix hairpin bin"/>
    <property type="match status" value="1"/>
</dbReference>
<keyword evidence="9" id="KW-0547">Nucleotide-binding</keyword>
<dbReference type="Gene3D" id="1.10.287.70">
    <property type="match status" value="1"/>
</dbReference>
<keyword evidence="7" id="KW-0112">Calmodulin-binding</keyword>
<evidence type="ECO:0000256" key="10">
    <source>
        <dbReference type="ARBA" id="ARBA00023065"/>
    </source>
</evidence>
<keyword evidence="8 15" id="KW-1133">Transmembrane helix</keyword>
<organism evidence="18 19">
    <name type="scientific">Arabis alpina</name>
    <name type="common">Alpine rock-cress</name>
    <dbReference type="NCBI Taxonomy" id="50452"/>
    <lineage>
        <taxon>Eukaryota</taxon>
        <taxon>Viridiplantae</taxon>
        <taxon>Streptophyta</taxon>
        <taxon>Embryophyta</taxon>
        <taxon>Tracheophyta</taxon>
        <taxon>Spermatophyta</taxon>
        <taxon>Magnoliopsida</taxon>
        <taxon>eudicotyledons</taxon>
        <taxon>Gunneridae</taxon>
        <taxon>Pentapetalae</taxon>
        <taxon>rosids</taxon>
        <taxon>malvids</taxon>
        <taxon>Brassicales</taxon>
        <taxon>Brassicaceae</taxon>
        <taxon>Arabideae</taxon>
        <taxon>Arabis</taxon>
    </lineage>
</organism>
<evidence type="ECO:0000256" key="14">
    <source>
        <dbReference type="ARBA" id="ARBA00023303"/>
    </source>
</evidence>
<dbReference type="GO" id="GO:0009617">
    <property type="term" value="P:response to bacterium"/>
    <property type="evidence" value="ECO:0007669"/>
    <property type="project" value="EnsemblPlants"/>
</dbReference>
<evidence type="ECO:0000313" key="18">
    <source>
        <dbReference type="EMBL" id="KFK37412.1"/>
    </source>
</evidence>
<dbReference type="SUPFAM" id="SSF81324">
    <property type="entry name" value="Voltage-gated potassium channels"/>
    <property type="match status" value="1"/>
</dbReference>
<evidence type="ECO:0000313" key="19">
    <source>
        <dbReference type="Proteomes" id="UP000029120"/>
    </source>
</evidence>
<keyword evidence="5" id="KW-0116">cAMP-binding</keyword>
<feature type="chain" id="PRO_5001822793" description="Cyclic nucleotide-binding domain-containing protein" evidence="16">
    <location>
        <begin position="24"/>
        <end position="600"/>
    </location>
</feature>